<dbReference type="eggNOG" id="ENOG502SCJ7">
    <property type="taxonomic scope" value="Eukaryota"/>
</dbReference>
<feature type="signal peptide" evidence="1">
    <location>
        <begin position="1"/>
        <end position="18"/>
    </location>
</feature>
<proteinExistence type="predicted"/>
<dbReference type="SMART" id="SM00257">
    <property type="entry name" value="LysM"/>
    <property type="match status" value="2"/>
</dbReference>
<keyword evidence="1" id="KW-0732">Signal</keyword>
<feature type="domain" description="LysM" evidence="2">
    <location>
        <begin position="106"/>
        <end position="150"/>
    </location>
</feature>
<dbReference type="InterPro" id="IPR036779">
    <property type="entry name" value="LysM_dom_sf"/>
</dbReference>
<dbReference type="PANTHER" id="PTHR33734">
    <property type="entry name" value="LYSM DOMAIN-CONTAINING GPI-ANCHORED PROTEIN 2"/>
    <property type="match status" value="1"/>
</dbReference>
<evidence type="ECO:0000313" key="4">
    <source>
        <dbReference type="Proteomes" id="UP000008782"/>
    </source>
</evidence>
<name>E3QAB5_COLGM</name>
<sequence>MQVSIIAVLATAASLAAALPTNTASPTCGLPGNLHKTKVKAGQTLTAIAERFHSGICDIVSLNKLENPNVIFPGQELLVPVDVCNPDNTSCITPVGEATCVKDGPATYVIASGDTFFTIAQKLGITTDSLTGANPGVAPQSLKAGQVINVPVCK</sequence>
<dbReference type="AlphaFoldDB" id="E3QAB5"/>
<evidence type="ECO:0000259" key="2">
    <source>
        <dbReference type="PROSITE" id="PS51782"/>
    </source>
</evidence>
<dbReference type="GeneID" id="24408312"/>
<feature type="chain" id="PRO_5003180346" evidence="1">
    <location>
        <begin position="19"/>
        <end position="154"/>
    </location>
</feature>
<dbReference type="RefSeq" id="XP_008091823.1">
    <property type="nucleotide sequence ID" value="XM_008093632.1"/>
</dbReference>
<accession>E3QAB5</accession>
<evidence type="ECO:0000313" key="3">
    <source>
        <dbReference type="EMBL" id="EFQ27803.1"/>
    </source>
</evidence>
<dbReference type="PANTHER" id="PTHR33734:SF22">
    <property type="entry name" value="MEMBRANE-BOUND LYTIC MUREIN TRANSGLYCOSYLASE D"/>
    <property type="match status" value="1"/>
</dbReference>
<dbReference type="EMBL" id="GG697338">
    <property type="protein sequence ID" value="EFQ27803.1"/>
    <property type="molecule type" value="Genomic_DNA"/>
</dbReference>
<keyword evidence="4" id="KW-1185">Reference proteome</keyword>
<dbReference type="CDD" id="cd00118">
    <property type="entry name" value="LysM"/>
    <property type="match status" value="2"/>
</dbReference>
<dbReference type="PROSITE" id="PS51782">
    <property type="entry name" value="LYSM"/>
    <property type="match status" value="2"/>
</dbReference>
<protein>
    <submittedName>
        <fullName evidence="3">LysM domain-containing protein</fullName>
    </submittedName>
</protein>
<organism evidence="4">
    <name type="scientific">Colletotrichum graminicola (strain M1.001 / M2 / FGSC 10212)</name>
    <name type="common">Maize anthracnose fungus</name>
    <name type="synonym">Glomerella graminicola</name>
    <dbReference type="NCBI Taxonomy" id="645133"/>
    <lineage>
        <taxon>Eukaryota</taxon>
        <taxon>Fungi</taxon>
        <taxon>Dikarya</taxon>
        <taxon>Ascomycota</taxon>
        <taxon>Pezizomycotina</taxon>
        <taxon>Sordariomycetes</taxon>
        <taxon>Hypocreomycetidae</taxon>
        <taxon>Glomerellales</taxon>
        <taxon>Glomerellaceae</taxon>
        <taxon>Colletotrichum</taxon>
        <taxon>Colletotrichum graminicola species complex</taxon>
    </lineage>
</organism>
<dbReference type="VEuPathDB" id="FungiDB:GLRG_02947"/>
<dbReference type="Gene3D" id="3.10.350.10">
    <property type="entry name" value="LysM domain"/>
    <property type="match status" value="2"/>
</dbReference>
<dbReference type="HOGENOM" id="CLU_076125_0_1_1"/>
<dbReference type="Pfam" id="PF01476">
    <property type="entry name" value="LysM"/>
    <property type="match status" value="2"/>
</dbReference>
<dbReference type="SUPFAM" id="SSF54106">
    <property type="entry name" value="LysM domain"/>
    <property type="match status" value="2"/>
</dbReference>
<reference evidence="4" key="1">
    <citation type="journal article" date="2012" name="Nat. Genet.">
        <title>Lifestyle transitions in plant pathogenic Colletotrichum fungi deciphered by genome and transcriptome analyses.</title>
        <authorList>
            <person name="O'Connell R.J."/>
            <person name="Thon M.R."/>
            <person name="Hacquard S."/>
            <person name="Amyotte S.G."/>
            <person name="Kleemann J."/>
            <person name="Torres M.F."/>
            <person name="Damm U."/>
            <person name="Buiate E.A."/>
            <person name="Epstein L."/>
            <person name="Alkan N."/>
            <person name="Altmueller J."/>
            <person name="Alvarado-Balderrama L."/>
            <person name="Bauser C.A."/>
            <person name="Becker C."/>
            <person name="Birren B.W."/>
            <person name="Chen Z."/>
            <person name="Choi J."/>
            <person name="Crouch J.A."/>
            <person name="Duvick J.P."/>
            <person name="Farman M.A."/>
            <person name="Gan P."/>
            <person name="Heiman D."/>
            <person name="Henrissat B."/>
            <person name="Howard R.J."/>
            <person name="Kabbage M."/>
            <person name="Koch C."/>
            <person name="Kracher B."/>
            <person name="Kubo Y."/>
            <person name="Law A.D."/>
            <person name="Lebrun M.-H."/>
            <person name="Lee Y.-H."/>
            <person name="Miyara I."/>
            <person name="Moore N."/>
            <person name="Neumann U."/>
            <person name="Nordstroem K."/>
            <person name="Panaccione D.G."/>
            <person name="Panstruga R."/>
            <person name="Place M."/>
            <person name="Proctor R.H."/>
            <person name="Prusky D."/>
            <person name="Rech G."/>
            <person name="Reinhardt R."/>
            <person name="Rollins J.A."/>
            <person name="Rounsley S."/>
            <person name="Schardl C.L."/>
            <person name="Schwartz D.C."/>
            <person name="Shenoy N."/>
            <person name="Shirasu K."/>
            <person name="Sikhakolli U.R."/>
            <person name="Stueber K."/>
            <person name="Sukno S.A."/>
            <person name="Sweigard J.A."/>
            <person name="Takano Y."/>
            <person name="Takahara H."/>
            <person name="Trail F."/>
            <person name="van der Does H.C."/>
            <person name="Voll L.M."/>
            <person name="Will I."/>
            <person name="Young S."/>
            <person name="Zeng Q."/>
            <person name="Zhang J."/>
            <person name="Zhou S."/>
            <person name="Dickman M.B."/>
            <person name="Schulze-Lefert P."/>
            <person name="Ver Loren van Themaat E."/>
            <person name="Ma L.-J."/>
            <person name="Vaillancourt L.J."/>
        </authorList>
    </citation>
    <scope>NUCLEOTIDE SEQUENCE [LARGE SCALE GENOMIC DNA]</scope>
    <source>
        <strain evidence="4">M1.001 / M2 / FGSC 10212</strain>
    </source>
</reference>
<dbReference type="Proteomes" id="UP000008782">
    <property type="component" value="Unassembled WGS sequence"/>
</dbReference>
<dbReference type="InterPro" id="IPR018392">
    <property type="entry name" value="LysM"/>
</dbReference>
<gene>
    <name evidence="3" type="ORF">GLRG_02947</name>
</gene>
<dbReference type="STRING" id="645133.E3QAB5"/>
<feature type="domain" description="LysM" evidence="2">
    <location>
        <begin position="35"/>
        <end position="79"/>
    </location>
</feature>
<dbReference type="OrthoDB" id="2107166at2759"/>
<evidence type="ECO:0000256" key="1">
    <source>
        <dbReference type="SAM" id="SignalP"/>
    </source>
</evidence>